<accession>A0AAN7W509</accession>
<organism evidence="2 3">
    <name type="scientific">Elasticomyces elasticus</name>
    <dbReference type="NCBI Taxonomy" id="574655"/>
    <lineage>
        <taxon>Eukaryota</taxon>
        <taxon>Fungi</taxon>
        <taxon>Dikarya</taxon>
        <taxon>Ascomycota</taxon>
        <taxon>Pezizomycotina</taxon>
        <taxon>Dothideomycetes</taxon>
        <taxon>Dothideomycetidae</taxon>
        <taxon>Mycosphaerellales</taxon>
        <taxon>Teratosphaeriaceae</taxon>
        <taxon>Elasticomyces</taxon>
    </lineage>
</organism>
<evidence type="ECO:0000313" key="2">
    <source>
        <dbReference type="EMBL" id="KAK5697350.1"/>
    </source>
</evidence>
<dbReference type="Proteomes" id="UP001310594">
    <property type="component" value="Unassembled WGS sequence"/>
</dbReference>
<comment type="caution">
    <text evidence="2">The sequence shown here is derived from an EMBL/GenBank/DDBJ whole genome shotgun (WGS) entry which is preliminary data.</text>
</comment>
<gene>
    <name evidence="2" type="ORF">LTR97_007488</name>
</gene>
<evidence type="ECO:0000259" key="1">
    <source>
        <dbReference type="PROSITE" id="PS50181"/>
    </source>
</evidence>
<dbReference type="CDD" id="cd09917">
    <property type="entry name" value="F-box_SF"/>
    <property type="match status" value="1"/>
</dbReference>
<dbReference type="SUPFAM" id="SSF81383">
    <property type="entry name" value="F-box domain"/>
    <property type="match status" value="1"/>
</dbReference>
<proteinExistence type="predicted"/>
<dbReference type="PROSITE" id="PS50181">
    <property type="entry name" value="FBOX"/>
    <property type="match status" value="1"/>
</dbReference>
<sequence length="326" mass="37253">MAYLLLGRPAFLATPTELKNMILGHVDVADLARVRLVNKEFNDIVTSQLPFIFSDMTKNHKNRLQRALDRLDFAKHTLLTAVLKFDDHFSLRSAERDQKSAGLQVFAKWYYSQNKHRGIFTRCKHEGACMEVEAHGAEAPCVEEKKACNELARLTLFVLQQIYPSDANRTKMDAGRMRRIQDQLVSKLKASSALYDFSNARTASEIETVGRQFTEQLAMLPSRDQTTACWRQTYHMRNVLRLNRWETERLGDLLPSLPGHRHLQYCILPNHINTALLEKLCEGIVLSGKEKAVLMGDIRLVAVEGTMSMRWGMWLGENGAALRYCL</sequence>
<dbReference type="InterPro" id="IPR036047">
    <property type="entry name" value="F-box-like_dom_sf"/>
</dbReference>
<dbReference type="AlphaFoldDB" id="A0AAN7W509"/>
<evidence type="ECO:0000313" key="3">
    <source>
        <dbReference type="Proteomes" id="UP001310594"/>
    </source>
</evidence>
<name>A0AAN7W509_9PEZI</name>
<dbReference type="SMART" id="SM00256">
    <property type="entry name" value="FBOX"/>
    <property type="match status" value="1"/>
</dbReference>
<dbReference type="InterPro" id="IPR001810">
    <property type="entry name" value="F-box_dom"/>
</dbReference>
<feature type="domain" description="F-box" evidence="1">
    <location>
        <begin position="8"/>
        <end position="56"/>
    </location>
</feature>
<reference evidence="2" key="1">
    <citation type="submission" date="2023-08" db="EMBL/GenBank/DDBJ databases">
        <title>Black Yeasts Isolated from many extreme environments.</title>
        <authorList>
            <person name="Coleine C."/>
            <person name="Stajich J.E."/>
            <person name="Selbmann L."/>
        </authorList>
    </citation>
    <scope>NUCLEOTIDE SEQUENCE</scope>
    <source>
        <strain evidence="2">CCFEE 5810</strain>
    </source>
</reference>
<protein>
    <recommendedName>
        <fullName evidence="1">F-box domain-containing protein</fullName>
    </recommendedName>
</protein>
<dbReference type="EMBL" id="JAVRQU010000011">
    <property type="protein sequence ID" value="KAK5697350.1"/>
    <property type="molecule type" value="Genomic_DNA"/>
</dbReference>
<dbReference type="Pfam" id="PF00646">
    <property type="entry name" value="F-box"/>
    <property type="match status" value="1"/>
</dbReference>